<dbReference type="AlphaFoldDB" id="A0AAD2CMD6"/>
<dbReference type="EMBL" id="CAKOGP040000535">
    <property type="protein sequence ID" value="CAJ1935977.1"/>
    <property type="molecule type" value="Genomic_DNA"/>
</dbReference>
<dbReference type="Proteomes" id="UP001295423">
    <property type="component" value="Unassembled WGS sequence"/>
</dbReference>
<comment type="caution">
    <text evidence="1">The sequence shown here is derived from an EMBL/GenBank/DDBJ whole genome shotgun (WGS) entry which is preliminary data.</text>
</comment>
<evidence type="ECO:0000313" key="1">
    <source>
        <dbReference type="EMBL" id="CAJ1935977.1"/>
    </source>
</evidence>
<reference evidence="1" key="1">
    <citation type="submission" date="2023-08" db="EMBL/GenBank/DDBJ databases">
        <authorList>
            <person name="Audoor S."/>
            <person name="Bilcke G."/>
        </authorList>
    </citation>
    <scope>NUCLEOTIDE SEQUENCE</scope>
</reference>
<proteinExistence type="predicted"/>
<evidence type="ECO:0000313" key="2">
    <source>
        <dbReference type="Proteomes" id="UP001295423"/>
    </source>
</evidence>
<accession>A0AAD2CMD6</accession>
<sequence>MGSLPSLTYLIQSLVKCSVLSTDIQDSRSSLLVAAFFLARSIGVTTPNVSAFMANQVLTASSFLADQVSFMMSQATAASAYLFTATSTVIAVFEGSPTNRLAPLLWYKRYIQKCRRQRRPTSFSHCRHTRHYGLATCRRLAQDLRISPTYHSVFGVSHVLSFLSRGR</sequence>
<keyword evidence="2" id="KW-1185">Reference proteome</keyword>
<protein>
    <submittedName>
        <fullName evidence="1">Uncharacterized protein</fullName>
    </submittedName>
</protein>
<organism evidence="1 2">
    <name type="scientific">Cylindrotheca closterium</name>
    <dbReference type="NCBI Taxonomy" id="2856"/>
    <lineage>
        <taxon>Eukaryota</taxon>
        <taxon>Sar</taxon>
        <taxon>Stramenopiles</taxon>
        <taxon>Ochrophyta</taxon>
        <taxon>Bacillariophyta</taxon>
        <taxon>Bacillariophyceae</taxon>
        <taxon>Bacillariophycidae</taxon>
        <taxon>Bacillariales</taxon>
        <taxon>Bacillariaceae</taxon>
        <taxon>Cylindrotheca</taxon>
    </lineage>
</organism>
<gene>
    <name evidence="1" type="ORF">CYCCA115_LOCUS4985</name>
</gene>
<name>A0AAD2CMD6_9STRA</name>